<name>A0ABS8URD3_DATST</name>
<feature type="non-terminal residue" evidence="1">
    <location>
        <position position="61"/>
    </location>
</feature>
<evidence type="ECO:0000313" key="1">
    <source>
        <dbReference type="EMBL" id="MCD9561472.1"/>
    </source>
</evidence>
<feature type="non-terminal residue" evidence="1">
    <location>
        <position position="1"/>
    </location>
</feature>
<dbReference type="Proteomes" id="UP000823775">
    <property type="component" value="Unassembled WGS sequence"/>
</dbReference>
<keyword evidence="2" id="KW-1185">Reference proteome</keyword>
<dbReference type="EMBL" id="JACEIK010002484">
    <property type="protein sequence ID" value="MCD9561472.1"/>
    <property type="molecule type" value="Genomic_DNA"/>
</dbReference>
<evidence type="ECO:0000313" key="2">
    <source>
        <dbReference type="Proteomes" id="UP000823775"/>
    </source>
</evidence>
<gene>
    <name evidence="1" type="ORF">HAX54_020595</name>
</gene>
<reference evidence="1 2" key="1">
    <citation type="journal article" date="2021" name="BMC Genomics">
        <title>Datura genome reveals duplications of psychoactive alkaloid biosynthetic genes and high mutation rate following tissue culture.</title>
        <authorList>
            <person name="Rajewski A."/>
            <person name="Carter-House D."/>
            <person name="Stajich J."/>
            <person name="Litt A."/>
        </authorList>
    </citation>
    <scope>NUCLEOTIDE SEQUENCE [LARGE SCALE GENOMIC DNA]</scope>
    <source>
        <strain evidence="1">AR-01</strain>
    </source>
</reference>
<accession>A0ABS8URD3</accession>
<protein>
    <submittedName>
        <fullName evidence="1">Uncharacterized protein</fullName>
    </submittedName>
</protein>
<sequence>NSSRYFNGEYIPNLRGTISSLLPSKINLESYRHHHREGLAYVGSIDCGLSMVFMRDQYVLV</sequence>
<organism evidence="1 2">
    <name type="scientific">Datura stramonium</name>
    <name type="common">Jimsonweed</name>
    <name type="synonym">Common thornapple</name>
    <dbReference type="NCBI Taxonomy" id="4076"/>
    <lineage>
        <taxon>Eukaryota</taxon>
        <taxon>Viridiplantae</taxon>
        <taxon>Streptophyta</taxon>
        <taxon>Embryophyta</taxon>
        <taxon>Tracheophyta</taxon>
        <taxon>Spermatophyta</taxon>
        <taxon>Magnoliopsida</taxon>
        <taxon>eudicotyledons</taxon>
        <taxon>Gunneridae</taxon>
        <taxon>Pentapetalae</taxon>
        <taxon>asterids</taxon>
        <taxon>lamiids</taxon>
        <taxon>Solanales</taxon>
        <taxon>Solanaceae</taxon>
        <taxon>Solanoideae</taxon>
        <taxon>Datureae</taxon>
        <taxon>Datura</taxon>
    </lineage>
</organism>
<proteinExistence type="predicted"/>
<comment type="caution">
    <text evidence="1">The sequence shown here is derived from an EMBL/GenBank/DDBJ whole genome shotgun (WGS) entry which is preliminary data.</text>
</comment>